<reference evidence="1" key="1">
    <citation type="submission" date="2022-07" db="EMBL/GenBank/DDBJ databases">
        <title>Phylogenomic reconstructions and comparative analyses of Kickxellomycotina fungi.</title>
        <authorList>
            <person name="Reynolds N.K."/>
            <person name="Stajich J.E."/>
            <person name="Barry K."/>
            <person name="Grigoriev I.V."/>
            <person name="Crous P."/>
            <person name="Smith M.E."/>
        </authorList>
    </citation>
    <scope>NUCLEOTIDE SEQUENCE</scope>
    <source>
        <strain evidence="1">CBS 190363</strain>
    </source>
</reference>
<comment type="caution">
    <text evidence="1">The sequence shown here is derived from an EMBL/GenBank/DDBJ whole genome shotgun (WGS) entry which is preliminary data.</text>
</comment>
<organism evidence="1 2">
    <name type="scientific">Coemansia aciculifera</name>
    <dbReference type="NCBI Taxonomy" id="417176"/>
    <lineage>
        <taxon>Eukaryota</taxon>
        <taxon>Fungi</taxon>
        <taxon>Fungi incertae sedis</taxon>
        <taxon>Zoopagomycota</taxon>
        <taxon>Kickxellomycotina</taxon>
        <taxon>Kickxellomycetes</taxon>
        <taxon>Kickxellales</taxon>
        <taxon>Kickxellaceae</taxon>
        <taxon>Coemansia</taxon>
    </lineage>
</organism>
<proteinExistence type="predicted"/>
<protein>
    <submittedName>
        <fullName evidence="1">Uncharacterized protein</fullName>
    </submittedName>
</protein>
<name>A0ACC1M0C4_9FUNG</name>
<keyword evidence="2" id="KW-1185">Reference proteome</keyword>
<dbReference type="EMBL" id="JANBVB010001373">
    <property type="protein sequence ID" value="KAJ2890393.1"/>
    <property type="molecule type" value="Genomic_DNA"/>
</dbReference>
<evidence type="ECO:0000313" key="2">
    <source>
        <dbReference type="Proteomes" id="UP001139981"/>
    </source>
</evidence>
<accession>A0ACC1M0C4</accession>
<evidence type="ECO:0000313" key="1">
    <source>
        <dbReference type="EMBL" id="KAJ2890393.1"/>
    </source>
</evidence>
<dbReference type="Proteomes" id="UP001139981">
    <property type="component" value="Unassembled WGS sequence"/>
</dbReference>
<sequence length="262" mass="29062">MFDPRSMRTSTNTLLPQSLAEPQYYQRYHLGVPDSHAQNLRPLSQPQYHLAPVAPSTIANGPTEPVVSVGAVEHEQAEGKSKKRARDEKHAIVERARRERHNRVINELEKIIPIFANRTRIEKVEVLEGALEYIKELQYQLNGDNTQIHAESSSKRKKTAPEQVQLDSTQSPNAFTYAPFLHQQNQFPAVRVQQNGAVTPISPENSAPYDLPSIYAEAAAASAAALDVVAAAPPLPVHTHPVTTETAWEQPQDKSSVAFLTL</sequence>
<gene>
    <name evidence="1" type="ORF">IWW38_004159</name>
</gene>